<sequence length="151" mass="14536">MSLIGDDPSTDNVLVDDKTDATSLYDSLSSGTSAAAGLALVASGLNPAMLAVTVPLGAATGQFDNMGGATELAQGTTVSTVIDATNQIKDGDWASAVTSGSAVAADVVGAVADPIAAVAGPPPAPARTRRTAAAGRAPTGAGTPPATTDGW</sequence>
<dbReference type="Proteomes" id="UP000238362">
    <property type="component" value="Unassembled WGS sequence"/>
</dbReference>
<reference evidence="2 3" key="1">
    <citation type="submission" date="2018-03" db="EMBL/GenBank/DDBJ databases">
        <title>Genomic Encyclopedia of Type Strains, Phase III (KMG-III): the genomes of soil and plant-associated and newly described type strains.</title>
        <authorList>
            <person name="Whitman W."/>
        </authorList>
    </citation>
    <scope>NUCLEOTIDE SEQUENCE [LARGE SCALE GENOMIC DNA]</scope>
    <source>
        <strain evidence="2 3">CGMCC 4.7125</strain>
    </source>
</reference>
<dbReference type="EMBL" id="PVNH01000005">
    <property type="protein sequence ID" value="PRX47894.1"/>
    <property type="molecule type" value="Genomic_DNA"/>
</dbReference>
<name>A0A2T0LVP3_9PSEU</name>
<dbReference type="RefSeq" id="WP_106179356.1">
    <property type="nucleotide sequence ID" value="NZ_PVNH01000005.1"/>
</dbReference>
<protein>
    <submittedName>
        <fullName evidence="2">Uncharacterized protein</fullName>
    </submittedName>
</protein>
<proteinExistence type="predicted"/>
<evidence type="ECO:0000256" key="1">
    <source>
        <dbReference type="SAM" id="MobiDB-lite"/>
    </source>
</evidence>
<feature type="compositionally biased region" description="Low complexity" evidence="1">
    <location>
        <begin position="131"/>
        <end position="151"/>
    </location>
</feature>
<evidence type="ECO:0000313" key="2">
    <source>
        <dbReference type="EMBL" id="PRX47894.1"/>
    </source>
</evidence>
<organism evidence="2 3">
    <name type="scientific">Prauserella shujinwangii</name>
    <dbReference type="NCBI Taxonomy" id="1453103"/>
    <lineage>
        <taxon>Bacteria</taxon>
        <taxon>Bacillati</taxon>
        <taxon>Actinomycetota</taxon>
        <taxon>Actinomycetes</taxon>
        <taxon>Pseudonocardiales</taxon>
        <taxon>Pseudonocardiaceae</taxon>
        <taxon>Prauserella</taxon>
    </lineage>
</organism>
<keyword evidence="3" id="KW-1185">Reference proteome</keyword>
<comment type="caution">
    <text evidence="2">The sequence shown here is derived from an EMBL/GenBank/DDBJ whole genome shotgun (WGS) entry which is preliminary data.</text>
</comment>
<dbReference type="AlphaFoldDB" id="A0A2T0LVP3"/>
<gene>
    <name evidence="2" type="ORF">B0I33_105478</name>
</gene>
<evidence type="ECO:0000313" key="3">
    <source>
        <dbReference type="Proteomes" id="UP000238362"/>
    </source>
</evidence>
<accession>A0A2T0LVP3</accession>
<feature type="region of interest" description="Disordered" evidence="1">
    <location>
        <begin position="121"/>
        <end position="151"/>
    </location>
</feature>